<dbReference type="EMBL" id="BKCJ010033817">
    <property type="protein sequence ID" value="GEV77268.1"/>
    <property type="molecule type" value="Genomic_DNA"/>
</dbReference>
<comment type="caution">
    <text evidence="1">The sequence shown here is derived from an EMBL/GenBank/DDBJ whole genome shotgun (WGS) entry which is preliminary data.</text>
</comment>
<evidence type="ECO:0000313" key="1">
    <source>
        <dbReference type="EMBL" id="GEV77268.1"/>
    </source>
</evidence>
<protein>
    <submittedName>
        <fullName evidence="1">Uncharacterized protein</fullName>
    </submittedName>
</protein>
<gene>
    <name evidence="1" type="ORF">Tci_149245</name>
</gene>
<reference evidence="1" key="1">
    <citation type="journal article" date="2019" name="Sci. Rep.">
        <title>Draft genome of Tanacetum cinerariifolium, the natural source of mosquito coil.</title>
        <authorList>
            <person name="Yamashiro T."/>
            <person name="Shiraishi A."/>
            <person name="Satake H."/>
            <person name="Nakayama K."/>
        </authorList>
    </citation>
    <scope>NUCLEOTIDE SEQUENCE</scope>
</reference>
<name>A0A699GX71_TANCI</name>
<accession>A0A699GX71</accession>
<proteinExistence type="predicted"/>
<dbReference type="AlphaFoldDB" id="A0A699GX71"/>
<organism evidence="1">
    <name type="scientific">Tanacetum cinerariifolium</name>
    <name type="common">Dalmatian daisy</name>
    <name type="synonym">Chrysanthemum cinerariifolium</name>
    <dbReference type="NCBI Taxonomy" id="118510"/>
    <lineage>
        <taxon>Eukaryota</taxon>
        <taxon>Viridiplantae</taxon>
        <taxon>Streptophyta</taxon>
        <taxon>Embryophyta</taxon>
        <taxon>Tracheophyta</taxon>
        <taxon>Spermatophyta</taxon>
        <taxon>Magnoliopsida</taxon>
        <taxon>eudicotyledons</taxon>
        <taxon>Gunneridae</taxon>
        <taxon>Pentapetalae</taxon>
        <taxon>asterids</taxon>
        <taxon>campanulids</taxon>
        <taxon>Asterales</taxon>
        <taxon>Asteraceae</taxon>
        <taxon>Asteroideae</taxon>
        <taxon>Anthemideae</taxon>
        <taxon>Anthemidinae</taxon>
        <taxon>Tanacetum</taxon>
    </lineage>
</organism>
<sequence length="220" mass="25420">MHKKAHDESSLAKPKTDDDMKIKLSEEFLMELRSNAYYGTYDKDVVEHIANVLEILDLIKTPNEELVEKFFCKFYPISHDGEDEMVSDDDNNGRDLLEFIFRVNSKFKDHRRVDKGTKKALLYSWFGGSWNSEPMDDVILSDEEWDESDYGNPPNTNTDSFFKPYLDAKEKDDIIKGDERSPKKCKGNTSELENIILNKAPYSNKINDDNSLKGGARLRC</sequence>